<dbReference type="CDD" id="cd17536">
    <property type="entry name" value="REC_YesN-like"/>
    <property type="match status" value="1"/>
</dbReference>
<dbReference type="InterPro" id="IPR018060">
    <property type="entry name" value="HTH_AraC"/>
</dbReference>
<dbReference type="InterPro" id="IPR009057">
    <property type="entry name" value="Homeodomain-like_sf"/>
</dbReference>
<sequence length="505" mass="58528">MKILIVDDEPLVRIGIKSSYDWEGNGYEIAGEAEDGEKAVRMIEDLKPDVVILDIKMPKKDGIQVLEELQQKKIETYIIVLSSFDDLDHVKKAMKLGAKDYFHKPTMNGSLIAEALNQVKEEKTNAKAVVFNQDTMVKNGALYNALLHGSLDIDPGLLTIKEHNLTVLVMKVRNIAQVLNRYSNDERSFFKKSFMNLMKEIVSKEKETEFFSVDEEEYVLLISQSKSHSTQEIQVKINNLAEFTINSIKRLMNIDILIGLSEQISSFSGIKNAYTDAKSALNNAFFEPDKFVLQFQKSEKEACLEEANSFITRFKGFLQEGYTKDFLEEFPKWDQFIWETRCLNEEDLKKIYKGFLFIVMQEETEYFQSEKEIDEIISYDQLSAYLIKKIETGSKSALNLSPLTTNILNYINANYQQDISLKQLAEEFYVSPNYISKLFNKEMERGLLDYVNEIRVSKAKQLLKEYHYKIYEVAEMVGFNSQVHFNIVFNKHVGMTPKEYRKSRL</sequence>
<evidence type="ECO:0000259" key="6">
    <source>
        <dbReference type="PROSITE" id="PS50110"/>
    </source>
</evidence>
<proteinExistence type="predicted"/>
<gene>
    <name evidence="7" type="ORF">UB32_12130</name>
</gene>
<dbReference type="PANTHER" id="PTHR43280">
    <property type="entry name" value="ARAC-FAMILY TRANSCRIPTIONAL REGULATOR"/>
    <property type="match status" value="1"/>
</dbReference>
<dbReference type="GO" id="GO:0000160">
    <property type="term" value="P:phosphorelay signal transduction system"/>
    <property type="evidence" value="ECO:0007669"/>
    <property type="project" value="InterPro"/>
</dbReference>
<comment type="caution">
    <text evidence="7">The sequence shown here is derived from an EMBL/GenBank/DDBJ whole genome shotgun (WGS) entry which is preliminary data.</text>
</comment>
<dbReference type="SMART" id="SM00448">
    <property type="entry name" value="REC"/>
    <property type="match status" value="1"/>
</dbReference>
<dbReference type="PRINTS" id="PR00032">
    <property type="entry name" value="HTHARAC"/>
</dbReference>
<evidence type="ECO:0000313" key="7">
    <source>
        <dbReference type="EMBL" id="KIY21801.1"/>
    </source>
</evidence>
<evidence type="ECO:0000256" key="3">
    <source>
        <dbReference type="ARBA" id="ARBA00023163"/>
    </source>
</evidence>
<dbReference type="PROSITE" id="PS00041">
    <property type="entry name" value="HTH_ARAC_FAMILY_1"/>
    <property type="match status" value="1"/>
</dbReference>
<evidence type="ECO:0000259" key="5">
    <source>
        <dbReference type="PROSITE" id="PS01124"/>
    </source>
</evidence>
<dbReference type="SUPFAM" id="SSF46689">
    <property type="entry name" value="Homeodomain-like"/>
    <property type="match status" value="1"/>
</dbReference>
<feature type="domain" description="HTH araC/xylS-type" evidence="5">
    <location>
        <begin position="405"/>
        <end position="503"/>
    </location>
</feature>
<dbReference type="Pfam" id="PF00072">
    <property type="entry name" value="Response_reg"/>
    <property type="match status" value="1"/>
</dbReference>
<dbReference type="Proteomes" id="UP000032512">
    <property type="component" value="Unassembled WGS sequence"/>
</dbReference>
<organism evidence="7 8">
    <name type="scientific">Mesobacillus subterraneus</name>
    <dbReference type="NCBI Taxonomy" id="285983"/>
    <lineage>
        <taxon>Bacteria</taxon>
        <taxon>Bacillati</taxon>
        <taxon>Bacillota</taxon>
        <taxon>Bacilli</taxon>
        <taxon>Bacillales</taxon>
        <taxon>Bacillaceae</taxon>
        <taxon>Mesobacillus</taxon>
    </lineage>
</organism>
<dbReference type="PATRIC" id="fig|285983.3.peg.1098"/>
<keyword evidence="3" id="KW-0804">Transcription</keyword>
<keyword evidence="1" id="KW-0805">Transcription regulation</keyword>
<evidence type="ECO:0000256" key="4">
    <source>
        <dbReference type="PROSITE-ProRule" id="PRU00169"/>
    </source>
</evidence>
<dbReference type="InterPro" id="IPR018062">
    <property type="entry name" value="HTH_AraC-typ_CS"/>
</dbReference>
<dbReference type="AlphaFoldDB" id="A0A0D6Z9U8"/>
<evidence type="ECO:0000256" key="2">
    <source>
        <dbReference type="ARBA" id="ARBA00023125"/>
    </source>
</evidence>
<dbReference type="Gene3D" id="3.40.50.2300">
    <property type="match status" value="1"/>
</dbReference>
<name>A0A0D6Z9U8_9BACI</name>
<feature type="modified residue" description="4-aspartylphosphate" evidence="4">
    <location>
        <position position="54"/>
    </location>
</feature>
<feature type="domain" description="Response regulatory" evidence="6">
    <location>
        <begin position="2"/>
        <end position="119"/>
    </location>
</feature>
<protein>
    <recommendedName>
        <fullName evidence="9">Response regulator</fullName>
    </recommendedName>
</protein>
<keyword evidence="8" id="KW-1185">Reference proteome</keyword>
<dbReference type="PROSITE" id="PS01124">
    <property type="entry name" value="HTH_ARAC_FAMILY_2"/>
    <property type="match status" value="1"/>
</dbReference>
<dbReference type="InterPro" id="IPR020449">
    <property type="entry name" value="Tscrpt_reg_AraC-type_HTH"/>
</dbReference>
<dbReference type="PROSITE" id="PS50110">
    <property type="entry name" value="RESPONSE_REGULATORY"/>
    <property type="match status" value="1"/>
</dbReference>
<keyword evidence="4" id="KW-0597">Phosphoprotein</keyword>
<dbReference type="InterPro" id="IPR001789">
    <property type="entry name" value="Sig_transdc_resp-reg_receiver"/>
</dbReference>
<dbReference type="Pfam" id="PF12833">
    <property type="entry name" value="HTH_18"/>
    <property type="match status" value="1"/>
</dbReference>
<evidence type="ECO:0000313" key="8">
    <source>
        <dbReference type="Proteomes" id="UP000032512"/>
    </source>
</evidence>
<reference evidence="7 8" key="1">
    <citation type="submission" date="2015-01" db="EMBL/GenBank/DDBJ databases">
        <title>Draft genome sequences of the supercritical CO2 tolerant bacteria Bacillus subterraneus MITOT1 and Bacillus cereus MIT0214.</title>
        <authorList>
            <person name="Peet K.C."/>
            <person name="Thompson J.R."/>
        </authorList>
    </citation>
    <scope>NUCLEOTIDE SEQUENCE [LARGE SCALE GENOMIC DNA]</scope>
    <source>
        <strain evidence="7 8">MITOT1</strain>
    </source>
</reference>
<accession>A0A0D6Z9U8</accession>
<keyword evidence="2" id="KW-0238">DNA-binding</keyword>
<dbReference type="SMART" id="SM00342">
    <property type="entry name" value="HTH_ARAC"/>
    <property type="match status" value="1"/>
</dbReference>
<dbReference type="GO" id="GO:0043565">
    <property type="term" value="F:sequence-specific DNA binding"/>
    <property type="evidence" value="ECO:0007669"/>
    <property type="project" value="InterPro"/>
</dbReference>
<dbReference type="EMBL" id="JXIQ01000095">
    <property type="protein sequence ID" value="KIY21801.1"/>
    <property type="molecule type" value="Genomic_DNA"/>
</dbReference>
<dbReference type="PANTHER" id="PTHR43280:SF10">
    <property type="entry name" value="REGULATORY PROTEIN POCR"/>
    <property type="match status" value="1"/>
</dbReference>
<dbReference type="SUPFAM" id="SSF52172">
    <property type="entry name" value="CheY-like"/>
    <property type="match status" value="1"/>
</dbReference>
<evidence type="ECO:0000256" key="1">
    <source>
        <dbReference type="ARBA" id="ARBA00023015"/>
    </source>
</evidence>
<dbReference type="GO" id="GO:0003700">
    <property type="term" value="F:DNA-binding transcription factor activity"/>
    <property type="evidence" value="ECO:0007669"/>
    <property type="project" value="InterPro"/>
</dbReference>
<dbReference type="InterPro" id="IPR011006">
    <property type="entry name" value="CheY-like_superfamily"/>
</dbReference>
<evidence type="ECO:0008006" key="9">
    <source>
        <dbReference type="Google" id="ProtNLM"/>
    </source>
</evidence>
<dbReference type="Gene3D" id="1.10.10.60">
    <property type="entry name" value="Homeodomain-like"/>
    <property type="match status" value="2"/>
</dbReference>